<accession>B5Y6R6</accession>
<proteinExistence type="predicted"/>
<dbReference type="AlphaFoldDB" id="B5Y6R6"/>
<sequence>MKIMAEYVIKEIDFENLENISVGWDESAYDDVDIMLIKSFILNELEREYGEGTHIEVYSLGDLIEKMENLIGEPVSPEDLPFDQVARLMDRFFGKAVKFFVDEEGNLFIALLVDLLPTSSDFMTTLWRFWSNNDK</sequence>
<organism evidence="1 2">
    <name type="scientific">Coprothermobacter proteolyticus (strain ATCC 35245 / DSM 5265 / OCM 4 / BT)</name>
    <dbReference type="NCBI Taxonomy" id="309798"/>
    <lineage>
        <taxon>Bacteria</taxon>
        <taxon>Pseudomonadati</taxon>
        <taxon>Coprothermobacterota</taxon>
        <taxon>Coprothermobacteria</taxon>
        <taxon>Coprothermobacterales</taxon>
        <taxon>Coprothermobacteraceae</taxon>
        <taxon>Coprothermobacter</taxon>
    </lineage>
</organism>
<evidence type="ECO:0000313" key="2">
    <source>
        <dbReference type="Proteomes" id="UP000001732"/>
    </source>
</evidence>
<evidence type="ECO:0000313" key="1">
    <source>
        <dbReference type="EMBL" id="ACI18112.1"/>
    </source>
</evidence>
<reference evidence="1 2" key="2">
    <citation type="journal article" date="2014" name="Genome Announc.">
        <title>Complete Genome Sequence of Coprothermobacter proteolyticus DSM 5265.</title>
        <authorList>
            <person name="Alexiev A."/>
            <person name="Coil D.A."/>
            <person name="Badger J.H."/>
            <person name="Enticknap J."/>
            <person name="Ward N."/>
            <person name="Robb F.T."/>
            <person name="Eisen J.A."/>
        </authorList>
    </citation>
    <scope>NUCLEOTIDE SEQUENCE [LARGE SCALE GENOMIC DNA]</scope>
    <source>
        <strain evidence="2">ATCC 35245 / DSM 5265 / OCM 4 / BT</strain>
    </source>
</reference>
<dbReference type="Proteomes" id="UP000001732">
    <property type="component" value="Chromosome"/>
</dbReference>
<dbReference type="EMBL" id="CP001145">
    <property type="protein sequence ID" value="ACI18112.1"/>
    <property type="molecule type" value="Genomic_DNA"/>
</dbReference>
<dbReference type="STRING" id="309798.COPRO5265_0092"/>
<protein>
    <submittedName>
        <fullName evidence="1">Uncharacterized protein</fullName>
    </submittedName>
</protein>
<gene>
    <name evidence="1" type="ordered locus">COPRO5265_0092</name>
</gene>
<keyword evidence="2" id="KW-1185">Reference proteome</keyword>
<reference evidence="2" key="1">
    <citation type="submission" date="2008-08" db="EMBL/GenBank/DDBJ databases">
        <title>The complete genome sequence of Coprothermobacter proteolyticus strain ATCC 5245 / DSM 5265 / BT.</title>
        <authorList>
            <person name="Dodson R.J."/>
            <person name="Durkin A.S."/>
            <person name="Wu M."/>
            <person name="Eisen J."/>
            <person name="Sutton G."/>
        </authorList>
    </citation>
    <scope>NUCLEOTIDE SEQUENCE [LARGE SCALE GENOMIC DNA]</scope>
    <source>
        <strain evidence="2">ATCC 35245 / DSM 5265 / OCM 4 / BT</strain>
    </source>
</reference>
<name>B5Y6R6_COPPD</name>
<dbReference type="HOGENOM" id="CLU_1882218_0_0_9"/>
<dbReference type="KEGG" id="cpo:COPRO5265_0092"/>